<accession>A0A6L6J0L8</accession>
<comment type="caution">
    <text evidence="1">The sequence shown here is derived from an EMBL/GenBank/DDBJ whole genome shotgun (WGS) entry which is preliminary data.</text>
</comment>
<evidence type="ECO:0000313" key="2">
    <source>
        <dbReference type="Proteomes" id="UP000478740"/>
    </source>
</evidence>
<dbReference type="EMBL" id="WMII01000015">
    <property type="protein sequence ID" value="MTH65689.1"/>
    <property type="molecule type" value="Genomic_DNA"/>
</dbReference>
<sequence>MIYLAAPHPTIRGCPVTDGEPAENSLSRRAQDIAAQLLNADPLSGPGKLAQQGDAGATIL</sequence>
<dbReference type="Proteomes" id="UP000478740">
    <property type="component" value="Unassembled WGS sequence"/>
</dbReference>
<gene>
    <name evidence="1" type="ORF">GL284_15565</name>
</gene>
<organism evidence="1 2">
    <name type="scientific">Paracoccus shanxieyensis</name>
    <dbReference type="NCBI Taxonomy" id="2675752"/>
    <lineage>
        <taxon>Bacteria</taxon>
        <taxon>Pseudomonadati</taxon>
        <taxon>Pseudomonadota</taxon>
        <taxon>Alphaproteobacteria</taxon>
        <taxon>Rhodobacterales</taxon>
        <taxon>Paracoccaceae</taxon>
        <taxon>Paracoccus</taxon>
    </lineage>
</organism>
<name>A0A6L6J0L8_9RHOB</name>
<protein>
    <submittedName>
        <fullName evidence="1">Uncharacterized protein</fullName>
    </submittedName>
</protein>
<keyword evidence="2" id="KW-1185">Reference proteome</keyword>
<evidence type="ECO:0000313" key="1">
    <source>
        <dbReference type="EMBL" id="MTH65689.1"/>
    </source>
</evidence>
<dbReference type="AlphaFoldDB" id="A0A6L6J0L8"/>
<proteinExistence type="predicted"/>
<reference evidence="1 2" key="1">
    <citation type="submission" date="2019-11" db="EMBL/GenBank/DDBJ databases">
        <authorList>
            <person name="Dong K."/>
        </authorList>
    </citation>
    <scope>NUCLEOTIDE SEQUENCE [LARGE SCALE GENOMIC DNA]</scope>
    <source>
        <strain evidence="1 2">DK608</strain>
    </source>
</reference>
<dbReference type="RefSeq" id="WP_155097799.1">
    <property type="nucleotide sequence ID" value="NZ_WMIH01000015.1"/>
</dbReference>